<evidence type="ECO:0000313" key="1">
    <source>
        <dbReference type="EMBL" id="KAI5675470.1"/>
    </source>
</evidence>
<dbReference type="Proteomes" id="UP001060085">
    <property type="component" value="Linkage Group LG02"/>
</dbReference>
<dbReference type="EMBL" id="CM044702">
    <property type="protein sequence ID" value="KAI5675470.1"/>
    <property type="molecule type" value="Genomic_DNA"/>
</dbReference>
<comment type="caution">
    <text evidence="1">The sequence shown here is derived from an EMBL/GenBank/DDBJ whole genome shotgun (WGS) entry which is preliminary data.</text>
</comment>
<gene>
    <name evidence="1" type="ORF">M9H77_06420</name>
</gene>
<organism evidence="1 2">
    <name type="scientific">Catharanthus roseus</name>
    <name type="common">Madagascar periwinkle</name>
    <name type="synonym">Vinca rosea</name>
    <dbReference type="NCBI Taxonomy" id="4058"/>
    <lineage>
        <taxon>Eukaryota</taxon>
        <taxon>Viridiplantae</taxon>
        <taxon>Streptophyta</taxon>
        <taxon>Embryophyta</taxon>
        <taxon>Tracheophyta</taxon>
        <taxon>Spermatophyta</taxon>
        <taxon>Magnoliopsida</taxon>
        <taxon>eudicotyledons</taxon>
        <taxon>Gunneridae</taxon>
        <taxon>Pentapetalae</taxon>
        <taxon>asterids</taxon>
        <taxon>lamiids</taxon>
        <taxon>Gentianales</taxon>
        <taxon>Apocynaceae</taxon>
        <taxon>Rauvolfioideae</taxon>
        <taxon>Vinceae</taxon>
        <taxon>Catharanthinae</taxon>
        <taxon>Catharanthus</taxon>
    </lineage>
</organism>
<keyword evidence="2" id="KW-1185">Reference proteome</keyword>
<reference evidence="2" key="1">
    <citation type="journal article" date="2023" name="Nat. Plants">
        <title>Single-cell RNA sequencing provides a high-resolution roadmap for understanding the multicellular compartmentation of specialized metabolism.</title>
        <authorList>
            <person name="Sun S."/>
            <person name="Shen X."/>
            <person name="Li Y."/>
            <person name="Li Y."/>
            <person name="Wang S."/>
            <person name="Li R."/>
            <person name="Zhang H."/>
            <person name="Shen G."/>
            <person name="Guo B."/>
            <person name="Wei J."/>
            <person name="Xu J."/>
            <person name="St-Pierre B."/>
            <person name="Chen S."/>
            <person name="Sun C."/>
        </authorList>
    </citation>
    <scope>NUCLEOTIDE SEQUENCE [LARGE SCALE GENOMIC DNA]</scope>
</reference>
<sequence>MVQSACTICSSPSHVVYDYPRASRFLHFVQEQVNAAQGFHRQNDSYSNTYNPGWRNHDFSRRQQRGEKKVLSALKSLEAKTQIIDSHTQSIAKLETQITQLATAMSSRDEGKLPKHPIENPRGPILDNGNWFFL</sequence>
<proteinExistence type="predicted"/>
<evidence type="ECO:0000313" key="2">
    <source>
        <dbReference type="Proteomes" id="UP001060085"/>
    </source>
</evidence>
<name>A0ACC0BS14_CATRO</name>
<accession>A0ACC0BS14</accession>
<protein>
    <submittedName>
        <fullName evidence="1">Uncharacterized protein</fullName>
    </submittedName>
</protein>